<name>A0ABV7GQZ5_9RHOB</name>
<evidence type="ECO:0000313" key="2">
    <source>
        <dbReference type="EMBL" id="MFC3141971.1"/>
    </source>
</evidence>
<feature type="compositionally biased region" description="Acidic residues" evidence="1">
    <location>
        <begin position="170"/>
        <end position="218"/>
    </location>
</feature>
<organism evidence="2 3">
    <name type="scientific">Psychromarinibacter halotolerans</name>
    <dbReference type="NCBI Taxonomy" id="1775175"/>
    <lineage>
        <taxon>Bacteria</taxon>
        <taxon>Pseudomonadati</taxon>
        <taxon>Pseudomonadota</taxon>
        <taxon>Alphaproteobacteria</taxon>
        <taxon>Rhodobacterales</taxon>
        <taxon>Paracoccaceae</taxon>
        <taxon>Psychromarinibacter</taxon>
    </lineage>
</organism>
<feature type="compositionally biased region" description="Acidic residues" evidence="1">
    <location>
        <begin position="246"/>
        <end position="260"/>
    </location>
</feature>
<gene>
    <name evidence="2" type="ORF">ACFOGP_04585</name>
</gene>
<comment type="caution">
    <text evidence="2">The sequence shown here is derived from an EMBL/GenBank/DDBJ whole genome shotgun (WGS) entry which is preliminary data.</text>
</comment>
<keyword evidence="3" id="KW-1185">Reference proteome</keyword>
<reference evidence="3" key="1">
    <citation type="journal article" date="2019" name="Int. J. Syst. Evol. Microbiol.">
        <title>The Global Catalogue of Microorganisms (GCM) 10K type strain sequencing project: providing services to taxonomists for standard genome sequencing and annotation.</title>
        <authorList>
            <consortium name="The Broad Institute Genomics Platform"/>
            <consortium name="The Broad Institute Genome Sequencing Center for Infectious Disease"/>
            <person name="Wu L."/>
            <person name="Ma J."/>
        </authorList>
    </citation>
    <scope>NUCLEOTIDE SEQUENCE [LARGE SCALE GENOMIC DNA]</scope>
    <source>
        <strain evidence="3">KCTC 52366</strain>
    </source>
</reference>
<protein>
    <recommendedName>
        <fullName evidence="4">DUF4115 domain-containing protein</fullName>
    </recommendedName>
</protein>
<evidence type="ECO:0008006" key="4">
    <source>
        <dbReference type="Google" id="ProtNLM"/>
    </source>
</evidence>
<feature type="region of interest" description="Disordered" evidence="1">
    <location>
        <begin position="153"/>
        <end position="270"/>
    </location>
</feature>
<sequence>MLGLLPFAAMPILESNFGPGQPPEPDPDTPHGTEDTPLDDMAGGSSDDDASRDGARHLLAAGPGEHSFPDFQPGEDSVVLDLTGVGDDLFFDTATSDDTARLSIAFADDEVMTLTFPGLQEVPTGDVFLSVLDLSSGDLLEISLDEASTILGDVVVDPTEPDTPDTPGPDGEDDVIDPVDPDTPDAPGPEEDGPVVDPVDPDEADDTADVLDPVDPDTPDQPGPGVAGDVLDPVDPDTPDGPGPDGTDDVLDPVDPDAELADGGWQTGSAAMPAEVQGFAPGDDLLRIQVGDDWSADGPPHVQVAPSPDGADADVLLNGTRIAVLNGAPYTTEGDIRLDVGP</sequence>
<feature type="region of interest" description="Disordered" evidence="1">
    <location>
        <begin position="290"/>
        <end position="311"/>
    </location>
</feature>
<dbReference type="Proteomes" id="UP001595632">
    <property type="component" value="Unassembled WGS sequence"/>
</dbReference>
<proteinExistence type="predicted"/>
<feature type="region of interest" description="Disordered" evidence="1">
    <location>
        <begin position="13"/>
        <end position="70"/>
    </location>
</feature>
<dbReference type="EMBL" id="JBHRTB010000010">
    <property type="protein sequence ID" value="MFC3141971.1"/>
    <property type="molecule type" value="Genomic_DNA"/>
</dbReference>
<evidence type="ECO:0000256" key="1">
    <source>
        <dbReference type="SAM" id="MobiDB-lite"/>
    </source>
</evidence>
<accession>A0ABV7GQZ5</accession>
<evidence type="ECO:0000313" key="3">
    <source>
        <dbReference type="Proteomes" id="UP001595632"/>
    </source>
</evidence>